<sequence length="115" mass="13325">MIRLSSKADQFNFDFVEVHRVREFYFRPLSDESELGDEADGIEETGTREDDEERLAAKTSSSTSRPRARSIWNVDGELVMHPAIHIKVHRQLIRLFARGIEECEDTPSCTVCKRR</sequence>
<dbReference type="Gene3D" id="2.60.200.40">
    <property type="match status" value="1"/>
</dbReference>
<evidence type="ECO:0000256" key="1">
    <source>
        <dbReference type="SAM" id="MobiDB-lite"/>
    </source>
</evidence>
<evidence type="ECO:0000313" key="3">
    <source>
        <dbReference type="EMBL" id="KAJ7376700.1"/>
    </source>
</evidence>
<dbReference type="Pfam" id="PF19280">
    <property type="entry name" value="CERK_C"/>
    <property type="match status" value="1"/>
</dbReference>
<evidence type="ECO:0000313" key="4">
    <source>
        <dbReference type="Proteomes" id="UP001163046"/>
    </source>
</evidence>
<feature type="region of interest" description="Disordered" evidence="1">
    <location>
        <begin position="34"/>
        <end position="67"/>
    </location>
</feature>
<dbReference type="EMBL" id="MU826393">
    <property type="protein sequence ID" value="KAJ7376700.1"/>
    <property type="molecule type" value="Genomic_DNA"/>
</dbReference>
<proteinExistence type="predicted"/>
<evidence type="ECO:0000259" key="2">
    <source>
        <dbReference type="Pfam" id="PF19280"/>
    </source>
</evidence>
<accession>A0A9W9Z8A0</accession>
<comment type="caution">
    <text evidence="3">The sequence shown here is derived from an EMBL/GenBank/DDBJ whole genome shotgun (WGS) entry which is preliminary data.</text>
</comment>
<dbReference type="AlphaFoldDB" id="A0A9W9Z8A0"/>
<keyword evidence="4" id="KW-1185">Reference proteome</keyword>
<feature type="domain" description="Ceramide kinase C-terminal" evidence="2">
    <location>
        <begin position="3"/>
        <end position="110"/>
    </location>
</feature>
<dbReference type="Proteomes" id="UP001163046">
    <property type="component" value="Unassembled WGS sequence"/>
</dbReference>
<organism evidence="3 4">
    <name type="scientific">Desmophyllum pertusum</name>
    <dbReference type="NCBI Taxonomy" id="174260"/>
    <lineage>
        <taxon>Eukaryota</taxon>
        <taxon>Metazoa</taxon>
        <taxon>Cnidaria</taxon>
        <taxon>Anthozoa</taxon>
        <taxon>Hexacorallia</taxon>
        <taxon>Scleractinia</taxon>
        <taxon>Caryophylliina</taxon>
        <taxon>Caryophylliidae</taxon>
        <taxon>Desmophyllum</taxon>
    </lineage>
</organism>
<reference evidence="3" key="1">
    <citation type="submission" date="2023-01" db="EMBL/GenBank/DDBJ databases">
        <title>Genome assembly of the deep-sea coral Lophelia pertusa.</title>
        <authorList>
            <person name="Herrera S."/>
            <person name="Cordes E."/>
        </authorList>
    </citation>
    <scope>NUCLEOTIDE SEQUENCE</scope>
    <source>
        <strain evidence="3">USNM1676648</strain>
        <tissue evidence="3">Polyp</tissue>
    </source>
</reference>
<gene>
    <name evidence="3" type="ORF">OS493_033323</name>
</gene>
<protein>
    <recommendedName>
        <fullName evidence="2">Ceramide kinase C-terminal domain-containing protein</fullName>
    </recommendedName>
</protein>
<dbReference type="OrthoDB" id="530923at2759"/>
<dbReference type="InterPro" id="IPR045363">
    <property type="entry name" value="CERK_C"/>
</dbReference>
<name>A0A9W9Z8A0_9CNID</name>
<feature type="compositionally biased region" description="Acidic residues" evidence="1">
    <location>
        <begin position="34"/>
        <end position="53"/>
    </location>
</feature>